<feature type="region of interest" description="Disordered" evidence="1">
    <location>
        <begin position="33"/>
        <end position="54"/>
    </location>
</feature>
<evidence type="ECO:0000313" key="3">
    <source>
        <dbReference type="EMBL" id="CAF9933651.1"/>
    </source>
</evidence>
<sequence length="183" mass="19114">MISLAFLLFVARAARALILPPLNDTSSNTAASSAWLDNASSETPSSSPSPPNASLVSTNVSADVHFTCDACSSNLTSAICRFAALAIEYELTKPSTWGPCGTAITYDFPIPQRWVSSDGTCLVEAYIDPGSTLAIASLQDVTRSASGVIRQGVEQKSPSEGGFATELGGCPSSLLSFLCNWLL</sequence>
<keyword evidence="2" id="KW-0732">Signal</keyword>
<keyword evidence="4" id="KW-1185">Reference proteome</keyword>
<evidence type="ECO:0000256" key="2">
    <source>
        <dbReference type="SAM" id="SignalP"/>
    </source>
</evidence>
<dbReference type="EMBL" id="CAJPDT010000071">
    <property type="protein sequence ID" value="CAF9933651.1"/>
    <property type="molecule type" value="Genomic_DNA"/>
</dbReference>
<gene>
    <name evidence="3" type="ORF">IMSHALPRED_009434</name>
</gene>
<evidence type="ECO:0000313" key="4">
    <source>
        <dbReference type="Proteomes" id="UP000664534"/>
    </source>
</evidence>
<feature type="signal peptide" evidence="2">
    <location>
        <begin position="1"/>
        <end position="16"/>
    </location>
</feature>
<dbReference type="OrthoDB" id="5400679at2759"/>
<feature type="chain" id="PRO_5034455666" evidence="2">
    <location>
        <begin position="17"/>
        <end position="183"/>
    </location>
</feature>
<reference evidence="3" key="1">
    <citation type="submission" date="2021-03" db="EMBL/GenBank/DDBJ databases">
        <authorList>
            <person name="Tagirdzhanova G."/>
        </authorList>
    </citation>
    <scope>NUCLEOTIDE SEQUENCE</scope>
</reference>
<dbReference type="AlphaFoldDB" id="A0A8H3G609"/>
<evidence type="ECO:0000256" key="1">
    <source>
        <dbReference type="SAM" id="MobiDB-lite"/>
    </source>
</evidence>
<proteinExistence type="predicted"/>
<dbReference type="Proteomes" id="UP000664534">
    <property type="component" value="Unassembled WGS sequence"/>
</dbReference>
<protein>
    <submittedName>
        <fullName evidence="3">Uncharacterized protein</fullName>
    </submittedName>
</protein>
<accession>A0A8H3G609</accession>
<comment type="caution">
    <text evidence="3">The sequence shown here is derived from an EMBL/GenBank/DDBJ whole genome shotgun (WGS) entry which is preliminary data.</text>
</comment>
<organism evidence="3 4">
    <name type="scientific">Imshaugia aleurites</name>
    <dbReference type="NCBI Taxonomy" id="172621"/>
    <lineage>
        <taxon>Eukaryota</taxon>
        <taxon>Fungi</taxon>
        <taxon>Dikarya</taxon>
        <taxon>Ascomycota</taxon>
        <taxon>Pezizomycotina</taxon>
        <taxon>Lecanoromycetes</taxon>
        <taxon>OSLEUM clade</taxon>
        <taxon>Lecanoromycetidae</taxon>
        <taxon>Lecanorales</taxon>
        <taxon>Lecanorineae</taxon>
        <taxon>Parmeliaceae</taxon>
        <taxon>Imshaugia</taxon>
    </lineage>
</organism>
<name>A0A8H3G609_9LECA</name>